<dbReference type="Proteomes" id="UP000541857">
    <property type="component" value="Unassembled WGS sequence"/>
</dbReference>
<evidence type="ECO:0000313" key="1">
    <source>
        <dbReference type="EMBL" id="MBA6152794.1"/>
    </source>
</evidence>
<dbReference type="EMBL" id="JACGLT010000005">
    <property type="protein sequence ID" value="MBA6152794.1"/>
    <property type="molecule type" value="Genomic_DNA"/>
</dbReference>
<accession>A0A7W2M4Y5</accession>
<gene>
    <name evidence="1" type="ORF">H3Z82_08675</name>
</gene>
<organism evidence="1 2">
    <name type="scientific">Gelidibacter maritimus</name>
    <dbReference type="NCBI Taxonomy" id="2761487"/>
    <lineage>
        <taxon>Bacteria</taxon>
        <taxon>Pseudomonadati</taxon>
        <taxon>Bacteroidota</taxon>
        <taxon>Flavobacteriia</taxon>
        <taxon>Flavobacteriales</taxon>
        <taxon>Flavobacteriaceae</taxon>
        <taxon>Gelidibacter</taxon>
    </lineage>
</organism>
<dbReference type="AlphaFoldDB" id="A0A7W2M4Y5"/>
<name>A0A7W2M4Y5_9FLAO</name>
<proteinExistence type="predicted"/>
<evidence type="ECO:0000313" key="2">
    <source>
        <dbReference type="Proteomes" id="UP000541857"/>
    </source>
</evidence>
<dbReference type="RefSeq" id="WP_182204990.1">
    <property type="nucleotide sequence ID" value="NZ_JACGLT010000005.1"/>
</dbReference>
<sequence>MNIQKSQTKPFSAKVTIGLEKGYSGNPIDKSLVIRFIQNYQDHLIKDKNIMLSVSLSECTIIFSGQEEPHLNLNFINYPKFPLDETDLKSEIEIMTKSLMSEFKQNRVVIEYLDETIMFEETCQIDPRIKQNNSTQ</sequence>
<protein>
    <submittedName>
        <fullName evidence="1">Uncharacterized protein</fullName>
    </submittedName>
</protein>
<comment type="caution">
    <text evidence="1">The sequence shown here is derived from an EMBL/GenBank/DDBJ whole genome shotgun (WGS) entry which is preliminary data.</text>
</comment>
<keyword evidence="2" id="KW-1185">Reference proteome</keyword>
<reference evidence="1 2" key="1">
    <citation type="submission" date="2020-07" db="EMBL/GenBank/DDBJ databases">
        <title>Bacterium isolated from marine sediment.</title>
        <authorList>
            <person name="Shang D."/>
        </authorList>
    </citation>
    <scope>NUCLEOTIDE SEQUENCE [LARGE SCALE GENOMIC DNA]</scope>
    <source>
        <strain evidence="1 2">F6074</strain>
    </source>
</reference>